<evidence type="ECO:0000313" key="2">
    <source>
        <dbReference type="Proteomes" id="UP000078090"/>
    </source>
</evidence>
<dbReference type="Proteomes" id="UP000078090">
    <property type="component" value="Unassembled WGS sequence"/>
</dbReference>
<evidence type="ECO:0000313" key="1">
    <source>
        <dbReference type="EMBL" id="OAH98392.1"/>
    </source>
</evidence>
<gene>
    <name evidence="1" type="ORF">A1332_20585</name>
</gene>
<dbReference type="SUPFAM" id="SSF55729">
    <property type="entry name" value="Acyl-CoA N-acyltransferases (Nat)"/>
    <property type="match status" value="1"/>
</dbReference>
<proteinExistence type="predicted"/>
<dbReference type="RefSeq" id="WP_064010260.1">
    <property type="nucleotide sequence ID" value="NZ_LUUG01000109.1"/>
</dbReference>
<dbReference type="InterPro" id="IPR022484">
    <property type="entry name" value="PEP-CTERM/exosrtase_acylTfrase"/>
</dbReference>
<dbReference type="EMBL" id="LUUG01000109">
    <property type="protein sequence ID" value="OAH98392.1"/>
    <property type="molecule type" value="Genomic_DNA"/>
</dbReference>
<dbReference type="AlphaFoldDB" id="A0A177LZJ7"/>
<protein>
    <submittedName>
        <fullName evidence="1">Exosortase</fullName>
    </submittedName>
</protein>
<organism evidence="1 2">
    <name type="scientific">Methylomonas methanica</name>
    <dbReference type="NCBI Taxonomy" id="421"/>
    <lineage>
        <taxon>Bacteria</taxon>
        <taxon>Pseudomonadati</taxon>
        <taxon>Pseudomonadota</taxon>
        <taxon>Gammaproteobacteria</taxon>
        <taxon>Methylococcales</taxon>
        <taxon>Methylococcaceae</taxon>
        <taxon>Methylomonas</taxon>
    </lineage>
</organism>
<name>A0A177LZJ7_METMH</name>
<dbReference type="NCBIfam" id="TIGR03694">
    <property type="entry name" value="exosort_acyl"/>
    <property type="match status" value="1"/>
</dbReference>
<dbReference type="Gene3D" id="3.40.630.30">
    <property type="match status" value="1"/>
</dbReference>
<dbReference type="Pfam" id="PF13444">
    <property type="entry name" value="Acetyltransf_5"/>
    <property type="match status" value="1"/>
</dbReference>
<dbReference type="OrthoDB" id="6382908at2"/>
<sequence>MNRQKQSFDSCFEVFLADTPESKKIHYQLRYRVYCDEIGFEEKEQFPAQLEMDEWDSRAVHFLVRHKYTHQWLGGLRMVRHKGHVFPFQESSITHERIPSARYKNSVEISRLCITKEARRFAFRNSAIDAPEENRKISFLHDYRNINRNIMWGLYRAAALYSVRQGIKHWYMLSTPALAYCVKKQGFDIQQIGEAGSRESVRLPYYLSAKQVLDNSLWLEDYRHDFRLYSDITNDISVDVGGRQVKQIGVISFVSRI</sequence>
<comment type="caution">
    <text evidence="1">The sequence shown here is derived from an EMBL/GenBank/DDBJ whole genome shotgun (WGS) entry which is preliminary data.</text>
</comment>
<accession>A0A177LZJ7</accession>
<dbReference type="InterPro" id="IPR016181">
    <property type="entry name" value="Acyl_CoA_acyltransferase"/>
</dbReference>
<reference evidence="1 2" key="1">
    <citation type="submission" date="2016-03" db="EMBL/GenBank/DDBJ databases">
        <authorList>
            <person name="Ploux O."/>
        </authorList>
    </citation>
    <scope>NUCLEOTIDE SEQUENCE [LARGE SCALE GENOMIC DNA]</scope>
    <source>
        <strain evidence="1 2">R-45363</strain>
    </source>
</reference>